<proteinExistence type="predicted"/>
<gene>
    <name evidence="1" type="ORF">SAMN06265379_101141</name>
</gene>
<dbReference type="GO" id="GO:0016301">
    <property type="term" value="F:kinase activity"/>
    <property type="evidence" value="ECO:0007669"/>
    <property type="project" value="UniProtKB-KW"/>
</dbReference>
<dbReference type="InterPro" id="IPR047765">
    <property type="entry name" value="GHMP_GYDIA-like"/>
</dbReference>
<name>A0A521AGZ8_SACCC</name>
<dbReference type="AlphaFoldDB" id="A0A521AGZ8"/>
<keyword evidence="1" id="KW-0808">Transferase</keyword>
<keyword evidence="1" id="KW-0418">Kinase</keyword>
<keyword evidence="2" id="KW-1185">Reference proteome</keyword>
<organism evidence="1 2">
    <name type="scientific">Saccharicrinis carchari</name>
    <dbReference type="NCBI Taxonomy" id="1168039"/>
    <lineage>
        <taxon>Bacteria</taxon>
        <taxon>Pseudomonadati</taxon>
        <taxon>Bacteroidota</taxon>
        <taxon>Bacteroidia</taxon>
        <taxon>Marinilabiliales</taxon>
        <taxon>Marinilabiliaceae</taxon>
        <taxon>Saccharicrinis</taxon>
    </lineage>
</organism>
<dbReference type="Gene3D" id="3.30.230.10">
    <property type="match status" value="1"/>
</dbReference>
<dbReference type="InterPro" id="IPR020568">
    <property type="entry name" value="Ribosomal_Su5_D2-typ_SF"/>
</dbReference>
<dbReference type="RefSeq" id="WP_142531558.1">
    <property type="nucleotide sequence ID" value="NZ_FXTB01000001.1"/>
</dbReference>
<sequence length="311" mass="34687">MVSNTSDPLIFSSRGNGKLLLSGEYLVLKGARALSVPLKLGQSLAIYQSSEPGFAWEARHPQGIWNTVQFNTKLNINSASNTDFAEQLQKILKLAMNAGGFEPACLKGKKAITQMDFMPEWGLGSSSTLIYNVAAFFNVDAYHLLKYTFGGSGYDIAIAGRYKPIFFNLIKGRPQVAESDFNPPFSKNIYFVYTNKKQSSKEAIKGFKQKNIASERIRRISAISDLMSTCSRLGEFQELMTEHEDIIGRILGVIPVQQKHFSDFDGCIKSLGAWGGDFIMAATHMPQDDVMDYFGQKNMKTIFSYKQLIMS</sequence>
<protein>
    <submittedName>
        <fullName evidence="1">Mevalonate kinase</fullName>
    </submittedName>
</protein>
<dbReference type="Proteomes" id="UP000319040">
    <property type="component" value="Unassembled WGS sequence"/>
</dbReference>
<dbReference type="SUPFAM" id="SSF54211">
    <property type="entry name" value="Ribosomal protein S5 domain 2-like"/>
    <property type="match status" value="1"/>
</dbReference>
<dbReference type="InterPro" id="IPR014721">
    <property type="entry name" value="Ribsml_uS5_D2-typ_fold_subgr"/>
</dbReference>
<dbReference type="NCBIfam" id="NF040656">
    <property type="entry name" value="GHMP_GYDIA"/>
    <property type="match status" value="1"/>
</dbReference>
<accession>A0A521AGZ8</accession>
<reference evidence="1 2" key="1">
    <citation type="submission" date="2017-05" db="EMBL/GenBank/DDBJ databases">
        <authorList>
            <person name="Varghese N."/>
            <person name="Submissions S."/>
        </authorList>
    </citation>
    <scope>NUCLEOTIDE SEQUENCE [LARGE SCALE GENOMIC DNA]</scope>
    <source>
        <strain evidence="1 2">DSM 27040</strain>
    </source>
</reference>
<dbReference type="EMBL" id="FXTB01000001">
    <property type="protein sequence ID" value="SMO34091.1"/>
    <property type="molecule type" value="Genomic_DNA"/>
</dbReference>
<dbReference type="OrthoDB" id="5288719at2"/>
<evidence type="ECO:0000313" key="2">
    <source>
        <dbReference type="Proteomes" id="UP000319040"/>
    </source>
</evidence>
<evidence type="ECO:0000313" key="1">
    <source>
        <dbReference type="EMBL" id="SMO34091.1"/>
    </source>
</evidence>